<protein>
    <submittedName>
        <fullName evidence="1">Uncharacterized protein</fullName>
    </submittedName>
</protein>
<dbReference type="Gene3D" id="3.40.50.1000">
    <property type="entry name" value="HAD superfamily/HAD-like"/>
    <property type="match status" value="1"/>
</dbReference>
<comment type="caution">
    <text evidence="1">The sequence shown here is derived from an EMBL/GenBank/DDBJ whole genome shotgun (WGS) entry which is preliminary data.</text>
</comment>
<dbReference type="PANTHER" id="PTHR47829">
    <property type="entry name" value="HYDROLASE, PUTATIVE (AFU_ORTHOLOGUE AFUA_1G12880)-RELATED"/>
    <property type="match status" value="1"/>
</dbReference>
<dbReference type="Proteomes" id="UP001608902">
    <property type="component" value="Unassembled WGS sequence"/>
</dbReference>
<name>A0ABD6EKW9_9BILA</name>
<reference evidence="1 2" key="1">
    <citation type="submission" date="2024-08" db="EMBL/GenBank/DDBJ databases">
        <title>Gnathostoma spinigerum genome.</title>
        <authorList>
            <person name="Gonzalez-Bertolin B."/>
            <person name="Monzon S."/>
            <person name="Zaballos A."/>
            <person name="Jimenez P."/>
            <person name="Dekumyoy P."/>
            <person name="Varona S."/>
            <person name="Cuesta I."/>
            <person name="Sumanam S."/>
            <person name="Adisakwattana P."/>
            <person name="Gasser R.B."/>
            <person name="Hernandez-Gonzalez A."/>
            <person name="Young N.D."/>
            <person name="Perteguer M.J."/>
        </authorList>
    </citation>
    <scope>NUCLEOTIDE SEQUENCE [LARGE SCALE GENOMIC DNA]</scope>
    <source>
        <strain evidence="1">AL3</strain>
        <tissue evidence="1">Liver</tissue>
    </source>
</reference>
<sequence>MLWNIQRLCLKFMAQPSLMSRYKAVVFDLGGVIMTYKYMPYIERFFKLAMSPENAKVREQFIEMEKGNILFEDANKVFAPILEKDPQLKKQIEANMTSDNILSVFNNMKQDPDWMRVLFKLRENGIKTALLTNNVKKKGNITFTHMDYSIFDLVVMSAVEGIRKPDPEIFRRTAKRLDVRPEECVFVDDFEENCKGAKSIGMGAIWERNFDAISAIMELQSLLKIPLI</sequence>
<dbReference type="CDD" id="cd02603">
    <property type="entry name" value="HAD_sEH-N_like"/>
    <property type="match status" value="1"/>
</dbReference>
<dbReference type="SFLD" id="SFLDG01129">
    <property type="entry name" value="C1.5:_HAD__Beta-PGM__Phosphata"/>
    <property type="match status" value="1"/>
</dbReference>
<keyword evidence="2" id="KW-1185">Reference proteome</keyword>
<dbReference type="PANTHER" id="PTHR47829:SF1">
    <property type="entry name" value="HAD FAMILY PHOSPHATASE"/>
    <property type="match status" value="1"/>
</dbReference>
<dbReference type="InterPro" id="IPR023198">
    <property type="entry name" value="PGP-like_dom2"/>
</dbReference>
<dbReference type="PRINTS" id="PR00413">
    <property type="entry name" value="HADHALOGNASE"/>
</dbReference>
<dbReference type="SUPFAM" id="SSF56784">
    <property type="entry name" value="HAD-like"/>
    <property type="match status" value="1"/>
</dbReference>
<dbReference type="NCBIfam" id="TIGR01549">
    <property type="entry name" value="HAD-SF-IA-v1"/>
    <property type="match status" value="1"/>
</dbReference>
<evidence type="ECO:0000313" key="2">
    <source>
        <dbReference type="Proteomes" id="UP001608902"/>
    </source>
</evidence>
<dbReference type="InterPro" id="IPR036412">
    <property type="entry name" value="HAD-like_sf"/>
</dbReference>
<dbReference type="Gene3D" id="1.10.150.240">
    <property type="entry name" value="Putative phosphatase, domain 2"/>
    <property type="match status" value="1"/>
</dbReference>
<dbReference type="InterPro" id="IPR052898">
    <property type="entry name" value="ACAD10-like"/>
</dbReference>
<dbReference type="InterPro" id="IPR023214">
    <property type="entry name" value="HAD_sf"/>
</dbReference>
<evidence type="ECO:0000313" key="1">
    <source>
        <dbReference type="EMBL" id="MFH4978056.1"/>
    </source>
</evidence>
<dbReference type="Pfam" id="PF00702">
    <property type="entry name" value="Hydrolase"/>
    <property type="match status" value="1"/>
</dbReference>
<dbReference type="EMBL" id="JBGFUD010002826">
    <property type="protein sequence ID" value="MFH4978056.1"/>
    <property type="molecule type" value="Genomic_DNA"/>
</dbReference>
<organism evidence="1 2">
    <name type="scientific">Gnathostoma spinigerum</name>
    <dbReference type="NCBI Taxonomy" id="75299"/>
    <lineage>
        <taxon>Eukaryota</taxon>
        <taxon>Metazoa</taxon>
        <taxon>Ecdysozoa</taxon>
        <taxon>Nematoda</taxon>
        <taxon>Chromadorea</taxon>
        <taxon>Rhabditida</taxon>
        <taxon>Spirurina</taxon>
        <taxon>Gnathostomatomorpha</taxon>
        <taxon>Gnathostomatoidea</taxon>
        <taxon>Gnathostomatidae</taxon>
        <taxon>Gnathostoma</taxon>
    </lineage>
</organism>
<proteinExistence type="predicted"/>
<dbReference type="SFLD" id="SFLDS00003">
    <property type="entry name" value="Haloacid_Dehalogenase"/>
    <property type="match status" value="1"/>
</dbReference>
<accession>A0ABD6EKW9</accession>
<dbReference type="InterPro" id="IPR006439">
    <property type="entry name" value="HAD-SF_hydro_IA"/>
</dbReference>
<gene>
    <name evidence="1" type="ORF">AB6A40_004765</name>
</gene>
<dbReference type="AlphaFoldDB" id="A0ABD6EKW9"/>
<dbReference type="NCBIfam" id="TIGR01509">
    <property type="entry name" value="HAD-SF-IA-v3"/>
    <property type="match status" value="1"/>
</dbReference>